<proteinExistence type="predicted"/>
<dbReference type="AlphaFoldDB" id="A0A225B7X0"/>
<dbReference type="GeneID" id="31002010"/>
<evidence type="ECO:0000313" key="1">
    <source>
        <dbReference type="EMBL" id="OKL62027.1"/>
    </source>
</evidence>
<protein>
    <submittedName>
        <fullName evidence="1">Uncharacterized protein</fullName>
    </submittedName>
</protein>
<comment type="caution">
    <text evidence="1">The sequence shown here is derived from an EMBL/GenBank/DDBJ whole genome shotgun (WGS) entry which is preliminary data.</text>
</comment>
<sequence length="297" mass="34761">MRWSFTISIYITLHASHSQQYHSITVFSIDILQMAVDVDHLFGLSPNIPQYAYKNKRTFLAVRDEATLLFKSKKNQSQYIVFSGVTKDIYYHDLDEELGIDSFIPNLEIILYKMPTRTHEAIQREFATMLDEKLMHMGRLHKAILRIGEADVEGEGRTKRPDTSYLPIRYPNRKWPTLVVEVGFSQDLRKLQTDARWWLSESNGDVRTMIIISKNPKKNEMTIEKWIFDQGPTREYHTMVVKDVNGAKATNQNPLIIGFNDLLLRDPQEPLEQDINFPGGDWEEYADRVWAWQYAEE</sequence>
<gene>
    <name evidence="1" type="ORF">UA08_02255</name>
</gene>
<dbReference type="OrthoDB" id="4216802at2759"/>
<evidence type="ECO:0000313" key="2">
    <source>
        <dbReference type="Proteomes" id="UP000214365"/>
    </source>
</evidence>
<organism evidence="1 2">
    <name type="scientific">Talaromyces atroroseus</name>
    <dbReference type="NCBI Taxonomy" id="1441469"/>
    <lineage>
        <taxon>Eukaryota</taxon>
        <taxon>Fungi</taxon>
        <taxon>Dikarya</taxon>
        <taxon>Ascomycota</taxon>
        <taxon>Pezizomycotina</taxon>
        <taxon>Eurotiomycetes</taxon>
        <taxon>Eurotiomycetidae</taxon>
        <taxon>Eurotiales</taxon>
        <taxon>Trichocomaceae</taxon>
        <taxon>Talaromyces</taxon>
        <taxon>Talaromyces sect. Trachyspermi</taxon>
    </lineage>
</organism>
<accession>A0A225B7X0</accession>
<keyword evidence="2" id="KW-1185">Reference proteome</keyword>
<dbReference type="RefSeq" id="XP_020122148.1">
    <property type="nucleotide sequence ID" value="XM_020264277.1"/>
</dbReference>
<reference evidence="1 2" key="1">
    <citation type="submission" date="2015-06" db="EMBL/GenBank/DDBJ databases">
        <title>Talaromyces atroroseus IBT 11181 draft genome.</title>
        <authorList>
            <person name="Rasmussen K.B."/>
            <person name="Rasmussen S."/>
            <person name="Petersen B."/>
            <person name="Sicheritz-Ponten T."/>
            <person name="Mortensen U.H."/>
            <person name="Thrane U."/>
        </authorList>
    </citation>
    <scope>NUCLEOTIDE SEQUENCE [LARGE SCALE GENOMIC DNA]</scope>
    <source>
        <strain evidence="1 2">IBT 11181</strain>
    </source>
</reference>
<dbReference type="Proteomes" id="UP000214365">
    <property type="component" value="Unassembled WGS sequence"/>
</dbReference>
<name>A0A225B7X0_TALAT</name>
<dbReference type="EMBL" id="LFMY01000003">
    <property type="protein sequence ID" value="OKL62027.1"/>
    <property type="molecule type" value="Genomic_DNA"/>
</dbReference>